<organism evidence="4 5">
    <name type="scientific">Hyaloperonospora arabidopsidis (strain Emoy2)</name>
    <name type="common">Downy mildew agent</name>
    <name type="synonym">Peronospora arabidopsidis</name>
    <dbReference type="NCBI Taxonomy" id="559515"/>
    <lineage>
        <taxon>Eukaryota</taxon>
        <taxon>Sar</taxon>
        <taxon>Stramenopiles</taxon>
        <taxon>Oomycota</taxon>
        <taxon>Peronosporomycetes</taxon>
        <taxon>Peronosporales</taxon>
        <taxon>Peronosporaceae</taxon>
        <taxon>Hyaloperonospora</taxon>
    </lineage>
</organism>
<reference evidence="3" key="2">
    <citation type="journal article" date="2014" name="PLoS Pathog.">
        <title>Expression profiling during arabidopsis/downy mildew interaction reveals a highly-expressed effector that attenuates responses to salicylic acid.</title>
        <authorList>
            <person name="Asai S."/>
            <person name="Rallapalli G."/>
            <person name="Piquerez S.J.M."/>
            <person name="Caillaud M.C."/>
            <person name="Furzer O.J."/>
            <person name="Ishaque N."/>
            <person name="Wirthmueller L."/>
            <person name="Fabro G."/>
            <person name="Shirasu K."/>
            <person name="Jones J.D.G."/>
        </authorList>
    </citation>
    <scope>NUCLEOTIDE SEQUENCE</scope>
    <source>
        <strain evidence="3">Emoy2</strain>
    </source>
</reference>
<evidence type="ECO:0000256" key="1">
    <source>
        <dbReference type="SAM" id="MobiDB-lite"/>
    </source>
</evidence>
<evidence type="ECO:0000313" key="4">
    <source>
        <dbReference type="EnsemblProtists" id="HpaP804878"/>
    </source>
</evidence>
<keyword evidence="2" id="KW-0812">Transmembrane</keyword>
<keyword evidence="2" id="KW-1133">Transmembrane helix</keyword>
<protein>
    <submittedName>
        <fullName evidence="3">RxLR effector candidate protein</fullName>
    </submittedName>
</protein>
<feature type="transmembrane region" description="Helical" evidence="2">
    <location>
        <begin position="154"/>
        <end position="184"/>
    </location>
</feature>
<dbReference type="InParanoid" id="M4BF10"/>
<accession>M4BF10</accession>
<dbReference type="AlphaFoldDB" id="M4BF10"/>
<keyword evidence="2" id="KW-0472">Membrane</keyword>
<dbReference type="EMBL" id="AB922472">
    <property type="protein sequence ID" value="BAP69048.1"/>
    <property type="molecule type" value="mRNA"/>
</dbReference>
<feature type="region of interest" description="Disordered" evidence="1">
    <location>
        <begin position="1"/>
        <end position="50"/>
    </location>
</feature>
<dbReference type="VEuPathDB" id="FungiDB:HpaG804878"/>
<proteinExistence type="evidence at transcript level"/>
<dbReference type="Proteomes" id="UP000011713">
    <property type="component" value="Unassembled WGS sequence"/>
</dbReference>
<gene>
    <name evidence="3" type="primary">HaRxLL146b</name>
</gene>
<dbReference type="EMBL" id="JH598187">
    <property type="status" value="NOT_ANNOTATED_CDS"/>
    <property type="molecule type" value="Genomic_DNA"/>
</dbReference>
<dbReference type="EnsemblProtists" id="HpaT804878">
    <property type="protein sequence ID" value="HpaP804878"/>
    <property type="gene ID" value="HpaG804878"/>
</dbReference>
<reference evidence="4" key="3">
    <citation type="submission" date="2015-06" db="UniProtKB">
        <authorList>
            <consortium name="EnsemblProtists"/>
        </authorList>
    </citation>
    <scope>IDENTIFICATION</scope>
    <source>
        <strain evidence="4">Emoy2</strain>
    </source>
</reference>
<name>M4BF10_HYAAE</name>
<sequence>MRSSSMRCARKAASEASARLRAAGEQATQDSGAGVSSPAAANEQPETSNVAGARGHLRAVSSFAASAAGGSLMDVDPELEVDYSGESDSLPTQSRLQSPAITLRVRKRQILFLVAISNCAVRYSAHPTILRTRRGDRTDHARIRMMRLLSMRKLVIVMMPMTLREVIAAVAIPVIAAIVMPVYLSSLRKRSRIVTRYALLLRSNHGCHPYAI</sequence>
<feature type="compositionally biased region" description="Low complexity" evidence="1">
    <location>
        <begin position="14"/>
        <end position="23"/>
    </location>
</feature>
<evidence type="ECO:0000256" key="2">
    <source>
        <dbReference type="SAM" id="Phobius"/>
    </source>
</evidence>
<evidence type="ECO:0000313" key="5">
    <source>
        <dbReference type="Proteomes" id="UP000011713"/>
    </source>
</evidence>
<keyword evidence="5" id="KW-1185">Reference proteome</keyword>
<dbReference type="HOGENOM" id="CLU_1301783_0_0_1"/>
<evidence type="ECO:0000313" key="3">
    <source>
        <dbReference type="EMBL" id="BAP69048.1"/>
    </source>
</evidence>
<reference evidence="5" key="1">
    <citation type="journal article" date="2010" name="Science">
        <title>Signatures of adaptation to obligate biotrophy in the Hyaloperonospora arabidopsidis genome.</title>
        <authorList>
            <person name="Baxter L."/>
            <person name="Tripathy S."/>
            <person name="Ishaque N."/>
            <person name="Boot N."/>
            <person name="Cabral A."/>
            <person name="Kemen E."/>
            <person name="Thines M."/>
            <person name="Ah-Fong A."/>
            <person name="Anderson R."/>
            <person name="Badejoko W."/>
            <person name="Bittner-Eddy P."/>
            <person name="Boore J.L."/>
            <person name="Chibucos M.C."/>
            <person name="Coates M."/>
            <person name="Dehal P."/>
            <person name="Delehaunty K."/>
            <person name="Dong S."/>
            <person name="Downton P."/>
            <person name="Dumas B."/>
            <person name="Fabro G."/>
            <person name="Fronick C."/>
            <person name="Fuerstenberg S.I."/>
            <person name="Fulton L."/>
            <person name="Gaulin E."/>
            <person name="Govers F."/>
            <person name="Hughes L."/>
            <person name="Humphray S."/>
            <person name="Jiang R.H."/>
            <person name="Judelson H."/>
            <person name="Kamoun S."/>
            <person name="Kyung K."/>
            <person name="Meijer H."/>
            <person name="Minx P."/>
            <person name="Morris P."/>
            <person name="Nelson J."/>
            <person name="Phuntumart V."/>
            <person name="Qutob D."/>
            <person name="Rehmany A."/>
            <person name="Rougon-Cardoso A."/>
            <person name="Ryden P."/>
            <person name="Torto-Alalibo T."/>
            <person name="Studholme D."/>
            <person name="Wang Y."/>
            <person name="Win J."/>
            <person name="Wood J."/>
            <person name="Clifton S.W."/>
            <person name="Rogers J."/>
            <person name="Van den Ackerveken G."/>
            <person name="Jones J.D."/>
            <person name="McDowell J.M."/>
            <person name="Beynon J."/>
            <person name="Tyler B.M."/>
        </authorList>
    </citation>
    <scope>NUCLEOTIDE SEQUENCE [LARGE SCALE GENOMIC DNA]</scope>
    <source>
        <strain evidence="5">Emoy2</strain>
    </source>
</reference>